<evidence type="ECO:0000256" key="5">
    <source>
        <dbReference type="SAM" id="Phobius"/>
    </source>
</evidence>
<dbReference type="PANTHER" id="PTHR43394:SF1">
    <property type="entry name" value="ATP-BINDING CASSETTE SUB-FAMILY B MEMBER 10, MITOCHONDRIAL"/>
    <property type="match status" value="1"/>
</dbReference>
<dbReference type="OrthoDB" id="9762778at2"/>
<proteinExistence type="predicted"/>
<evidence type="ECO:0000256" key="3">
    <source>
        <dbReference type="ARBA" id="ARBA00022989"/>
    </source>
</evidence>
<dbReference type="Pfam" id="PF00005">
    <property type="entry name" value="ABC_tran"/>
    <property type="match status" value="1"/>
</dbReference>
<dbReference type="Gene3D" id="3.40.50.300">
    <property type="entry name" value="P-loop containing nucleotide triphosphate hydrolases"/>
    <property type="match status" value="1"/>
</dbReference>
<evidence type="ECO:0000256" key="1">
    <source>
        <dbReference type="ARBA" id="ARBA00004651"/>
    </source>
</evidence>
<dbReference type="CDD" id="cd07346">
    <property type="entry name" value="ABC_6TM_exporters"/>
    <property type="match status" value="1"/>
</dbReference>
<feature type="transmembrane region" description="Helical" evidence="5">
    <location>
        <begin position="236"/>
        <end position="259"/>
    </location>
</feature>
<dbReference type="InterPro" id="IPR003439">
    <property type="entry name" value="ABC_transporter-like_ATP-bd"/>
</dbReference>
<accession>A0A1H3U8A7</accession>
<evidence type="ECO:0000313" key="7">
    <source>
        <dbReference type="EMBL" id="SDZ58672.1"/>
    </source>
</evidence>
<evidence type="ECO:0000259" key="6">
    <source>
        <dbReference type="PROSITE" id="PS50929"/>
    </source>
</evidence>
<dbReference type="Gene3D" id="1.20.1560.10">
    <property type="entry name" value="ABC transporter type 1, transmembrane domain"/>
    <property type="match status" value="1"/>
</dbReference>
<organism evidence="7 8">
    <name type="scientific">Evansella caseinilytica</name>
    <dbReference type="NCBI Taxonomy" id="1503961"/>
    <lineage>
        <taxon>Bacteria</taxon>
        <taxon>Bacillati</taxon>
        <taxon>Bacillota</taxon>
        <taxon>Bacilli</taxon>
        <taxon>Bacillales</taxon>
        <taxon>Bacillaceae</taxon>
        <taxon>Evansella</taxon>
    </lineage>
</organism>
<keyword evidence="2 5" id="KW-0812">Transmembrane</keyword>
<dbReference type="PANTHER" id="PTHR43394">
    <property type="entry name" value="ATP-DEPENDENT PERMEASE MDL1, MITOCHONDRIAL"/>
    <property type="match status" value="1"/>
</dbReference>
<dbReference type="Pfam" id="PF00664">
    <property type="entry name" value="ABC_membrane"/>
    <property type="match status" value="1"/>
</dbReference>
<dbReference type="GO" id="GO:0005886">
    <property type="term" value="C:plasma membrane"/>
    <property type="evidence" value="ECO:0007669"/>
    <property type="project" value="UniProtKB-SubCell"/>
</dbReference>
<gene>
    <name evidence="7" type="ORF">SAMN05421736_11953</name>
</gene>
<feature type="transmembrane region" description="Helical" evidence="5">
    <location>
        <begin position="55"/>
        <end position="75"/>
    </location>
</feature>
<keyword evidence="3 5" id="KW-1133">Transmembrane helix</keyword>
<feature type="domain" description="ABC transmembrane type-1" evidence="6">
    <location>
        <begin position="19"/>
        <end position="301"/>
    </location>
</feature>
<feature type="transmembrane region" description="Helical" evidence="5">
    <location>
        <begin position="20"/>
        <end position="43"/>
    </location>
</feature>
<dbReference type="GO" id="GO:0005524">
    <property type="term" value="F:ATP binding"/>
    <property type="evidence" value="ECO:0007669"/>
    <property type="project" value="InterPro"/>
</dbReference>
<dbReference type="InterPro" id="IPR039421">
    <property type="entry name" value="Type_1_exporter"/>
</dbReference>
<keyword evidence="8" id="KW-1185">Reference proteome</keyword>
<protein>
    <submittedName>
        <fullName evidence="7">ABC-type multidrug transport system, ATPase and permease component</fullName>
    </submittedName>
</protein>
<evidence type="ECO:0000256" key="2">
    <source>
        <dbReference type="ARBA" id="ARBA00022692"/>
    </source>
</evidence>
<comment type="subcellular location">
    <subcellularLocation>
        <location evidence="1">Cell membrane</location>
        <topology evidence="1">Multi-pass membrane protein</topology>
    </subcellularLocation>
</comment>
<dbReference type="InterPro" id="IPR036640">
    <property type="entry name" value="ABC1_TM_sf"/>
</dbReference>
<dbReference type="GO" id="GO:0015421">
    <property type="term" value="F:ABC-type oligopeptide transporter activity"/>
    <property type="evidence" value="ECO:0007669"/>
    <property type="project" value="TreeGrafter"/>
</dbReference>
<keyword evidence="4 5" id="KW-0472">Membrane</keyword>
<evidence type="ECO:0000256" key="4">
    <source>
        <dbReference type="ARBA" id="ARBA00023136"/>
    </source>
</evidence>
<feature type="transmembrane region" description="Helical" evidence="5">
    <location>
        <begin position="119"/>
        <end position="138"/>
    </location>
</feature>
<feature type="transmembrane region" description="Helical" evidence="5">
    <location>
        <begin position="265"/>
        <end position="286"/>
    </location>
</feature>
<dbReference type="Proteomes" id="UP000198935">
    <property type="component" value="Unassembled WGS sequence"/>
</dbReference>
<dbReference type="SUPFAM" id="SSF90123">
    <property type="entry name" value="ABC transporter transmembrane region"/>
    <property type="match status" value="1"/>
</dbReference>
<sequence length="448" mass="50354">MTPYRQLIALFAAFRRQQFLLLSLILTETVLTVSIPFLIKHLIDKITESRGREAIFQLGLLIIAISLCAVVINVIQHYQWHKLRLMSIKHLRAMLFEAAMKKRAAFLKKNHSGDILTKIIDDGVIVAQHLSIGIPMLIANAFRLLIILVVMLFISPALTLVVLTVVPFYYILFNYLNKKLRETSKQERVGFSGILNAVQEILNGIDTIKLFNKESFFSSIFSQKLDGHFHFVKRNLFFNSIGTGATTFIITMLPVAILLTGSSFVLEHSLSLGGLIAFYSYLAYLYEPINNLSDYQMGVQTALGSSDRVFDFLHHDVEPEDGGAIHIDSIQSIEFRNVSFAYDSAAPALTNLSFAAVAGDKVAIVGRSGSGKTTLINLLMKVYDGYDGEIFINNIDIRQISRSSLYKRISLVEQNVFVFEGSVKENILFDNRLEDAEVEEILRVSQVK</sequence>
<dbReference type="InterPro" id="IPR027417">
    <property type="entry name" value="P-loop_NTPase"/>
</dbReference>
<dbReference type="EMBL" id="FNPI01000019">
    <property type="protein sequence ID" value="SDZ58672.1"/>
    <property type="molecule type" value="Genomic_DNA"/>
</dbReference>
<dbReference type="STRING" id="1503961.SAMN05421736_11953"/>
<dbReference type="SUPFAM" id="SSF52540">
    <property type="entry name" value="P-loop containing nucleoside triphosphate hydrolases"/>
    <property type="match status" value="1"/>
</dbReference>
<dbReference type="AlphaFoldDB" id="A0A1H3U8A7"/>
<dbReference type="CDD" id="cd03228">
    <property type="entry name" value="ABCC_MRP_Like"/>
    <property type="match status" value="1"/>
</dbReference>
<dbReference type="PROSITE" id="PS50929">
    <property type="entry name" value="ABC_TM1F"/>
    <property type="match status" value="1"/>
</dbReference>
<evidence type="ECO:0000313" key="8">
    <source>
        <dbReference type="Proteomes" id="UP000198935"/>
    </source>
</evidence>
<feature type="transmembrane region" description="Helical" evidence="5">
    <location>
        <begin position="144"/>
        <end position="172"/>
    </location>
</feature>
<reference evidence="8" key="1">
    <citation type="submission" date="2016-10" db="EMBL/GenBank/DDBJ databases">
        <authorList>
            <person name="Varghese N."/>
            <person name="Submissions S."/>
        </authorList>
    </citation>
    <scope>NUCLEOTIDE SEQUENCE [LARGE SCALE GENOMIC DNA]</scope>
    <source>
        <strain evidence="8">SP</strain>
    </source>
</reference>
<dbReference type="InterPro" id="IPR011527">
    <property type="entry name" value="ABC1_TM_dom"/>
</dbReference>
<name>A0A1H3U8A7_9BACI</name>
<dbReference type="GO" id="GO:0016887">
    <property type="term" value="F:ATP hydrolysis activity"/>
    <property type="evidence" value="ECO:0007669"/>
    <property type="project" value="InterPro"/>
</dbReference>